<dbReference type="InterPro" id="IPR036397">
    <property type="entry name" value="RNaseH_sf"/>
</dbReference>
<keyword evidence="3" id="KW-1185">Reference proteome</keyword>
<dbReference type="Gene3D" id="3.30.420.10">
    <property type="entry name" value="Ribonuclease H-like superfamily/Ribonuclease H"/>
    <property type="match status" value="1"/>
</dbReference>
<dbReference type="PANTHER" id="PTHR47331">
    <property type="entry name" value="PHD-TYPE DOMAIN-CONTAINING PROTEIN"/>
    <property type="match status" value="1"/>
</dbReference>
<sequence length="586" mass="67838">FDRKLKPSNAVGNPEVHGFSDGGEQAFGGVIFLRWELDDGSYRCVAVMVKPFVAPLKKKSIPRLELLGCLALSRMYDTCRKALEFVNMKDFKRIFWIDSTTVLSWVRTPPRQFKPFVSSRVAEIQETIGTEDFRYVRSKSNPADGLTRGIEPAELANWLAGPSFLKFPEAQWPEFHEDLRLSNSVCQETMKEKKSSFSSNCNKEVNEVNVCLATEEKKENPILCHLMAACSSFSKVRRTLAYILRFTQNARKINMKKGTITAQELQISEKYLFKLCQDSLDLSRFEEKLLPRTDQDGLQRAHGRLEEIRSLSEEMRNPIILPRNHPLVKLLLQHLHDKRRHCGYKSLMHEARKRFWIIGLRSYLNEIMKNWDNARIQSVLTEEFSCDFKWLWNVPHASHQNGVVESLIKSVRQAFNVTCKSQAFTAEQWSTFLAEISYVINSGPLYPSSDGVWESPPVTPNDILLGQHNSPPQPTPEDRINPRDLLRCTQNRIVDFWKCWLKHFAPNLLPRNKWFRKRDNVQVGDLVLELDPKHKRCQWKMALITEVHPGSDGLVRKVRMKTQTGEYDRPIHKLCLIATREELDAD</sequence>
<accession>A0A7D9K774</accession>
<dbReference type="EMBL" id="CACRXK020029008">
    <property type="protein sequence ID" value="CAB4041835.1"/>
    <property type="molecule type" value="Genomic_DNA"/>
</dbReference>
<feature type="domain" description="DUF5641" evidence="1">
    <location>
        <begin position="491"/>
        <end position="576"/>
    </location>
</feature>
<proteinExistence type="predicted"/>
<name>A0A7D9K774_PARCT</name>
<gene>
    <name evidence="2" type="ORF">PACLA_8A029368</name>
</gene>
<dbReference type="Proteomes" id="UP001152795">
    <property type="component" value="Unassembled WGS sequence"/>
</dbReference>
<dbReference type="PANTHER" id="PTHR47331:SF1">
    <property type="entry name" value="GAG-LIKE PROTEIN"/>
    <property type="match status" value="1"/>
</dbReference>
<dbReference type="Pfam" id="PF18701">
    <property type="entry name" value="DUF5641"/>
    <property type="match status" value="1"/>
</dbReference>
<dbReference type="GO" id="GO:0003676">
    <property type="term" value="F:nucleic acid binding"/>
    <property type="evidence" value="ECO:0007669"/>
    <property type="project" value="InterPro"/>
</dbReference>
<dbReference type="Pfam" id="PF05380">
    <property type="entry name" value="Peptidase_A17"/>
    <property type="match status" value="1"/>
</dbReference>
<dbReference type="OrthoDB" id="6620150at2759"/>
<organism evidence="2 3">
    <name type="scientific">Paramuricea clavata</name>
    <name type="common">Red gorgonian</name>
    <name type="synonym">Violescent sea-whip</name>
    <dbReference type="NCBI Taxonomy" id="317549"/>
    <lineage>
        <taxon>Eukaryota</taxon>
        <taxon>Metazoa</taxon>
        <taxon>Cnidaria</taxon>
        <taxon>Anthozoa</taxon>
        <taxon>Octocorallia</taxon>
        <taxon>Malacalcyonacea</taxon>
        <taxon>Plexauridae</taxon>
        <taxon>Paramuricea</taxon>
    </lineage>
</organism>
<comment type="caution">
    <text evidence="2">The sequence shown here is derived from an EMBL/GenBank/DDBJ whole genome shotgun (WGS) entry which is preliminary data.</text>
</comment>
<reference evidence="2" key="1">
    <citation type="submission" date="2020-04" db="EMBL/GenBank/DDBJ databases">
        <authorList>
            <person name="Alioto T."/>
            <person name="Alioto T."/>
            <person name="Gomez Garrido J."/>
        </authorList>
    </citation>
    <scope>NUCLEOTIDE SEQUENCE</scope>
    <source>
        <strain evidence="2">A484AB</strain>
    </source>
</reference>
<protein>
    <recommendedName>
        <fullName evidence="1">DUF5641 domain-containing protein</fullName>
    </recommendedName>
</protein>
<dbReference type="InterPro" id="IPR008042">
    <property type="entry name" value="Retrotrans_Pao"/>
</dbReference>
<dbReference type="InterPro" id="IPR040676">
    <property type="entry name" value="DUF5641"/>
</dbReference>
<feature type="non-terminal residue" evidence="2">
    <location>
        <position position="1"/>
    </location>
</feature>
<evidence type="ECO:0000259" key="1">
    <source>
        <dbReference type="Pfam" id="PF18701"/>
    </source>
</evidence>
<evidence type="ECO:0000313" key="3">
    <source>
        <dbReference type="Proteomes" id="UP001152795"/>
    </source>
</evidence>
<evidence type="ECO:0000313" key="2">
    <source>
        <dbReference type="EMBL" id="CAB4041835.1"/>
    </source>
</evidence>
<dbReference type="AlphaFoldDB" id="A0A7D9K774"/>